<protein>
    <submittedName>
        <fullName evidence="2">DinB family protein</fullName>
    </submittedName>
</protein>
<evidence type="ECO:0000313" key="2">
    <source>
        <dbReference type="EMBL" id="WDZ84860.1"/>
    </source>
</evidence>
<dbReference type="InterPro" id="IPR034660">
    <property type="entry name" value="DinB/YfiT-like"/>
</dbReference>
<gene>
    <name evidence="2" type="ORF">PVK37_31375</name>
</gene>
<accession>A0ABY7ZPA5</accession>
<proteinExistence type="predicted"/>
<feature type="domain" description="DinB-like" evidence="1">
    <location>
        <begin position="12"/>
        <end position="163"/>
    </location>
</feature>
<organism evidence="2 3">
    <name type="scientific">Micromonospora cathayae</name>
    <dbReference type="NCBI Taxonomy" id="3028804"/>
    <lineage>
        <taxon>Bacteria</taxon>
        <taxon>Bacillati</taxon>
        <taxon>Actinomycetota</taxon>
        <taxon>Actinomycetes</taxon>
        <taxon>Micromonosporales</taxon>
        <taxon>Micromonosporaceae</taxon>
        <taxon>Micromonospora</taxon>
    </lineage>
</organism>
<sequence length="179" mass="20852">MPVPVRSILRWQFDLTWSLFEYHLDRLEPADFHWEPAPLCWSVRPGPDGTWTPDWADHEPDPVPVPTIAWLTWHLGWWWTVATDHLQGRPPRQRTDVEWPGAGAPTVEWLRELRTEWREILDRLTDADLDRTAPFPWPDDPEHTVAHLVGWVNAELMKNVAEIGQLRLVRAAGTTDPAR</sequence>
<dbReference type="RefSeq" id="WP_275031504.1">
    <property type="nucleotide sequence ID" value="NZ_CP118615.1"/>
</dbReference>
<dbReference type="InterPro" id="IPR024775">
    <property type="entry name" value="DinB-like"/>
</dbReference>
<dbReference type="Proteomes" id="UP001219605">
    <property type="component" value="Chromosome"/>
</dbReference>
<evidence type="ECO:0000259" key="1">
    <source>
        <dbReference type="Pfam" id="PF12867"/>
    </source>
</evidence>
<dbReference type="EMBL" id="CP118615">
    <property type="protein sequence ID" value="WDZ84860.1"/>
    <property type="molecule type" value="Genomic_DNA"/>
</dbReference>
<dbReference type="Pfam" id="PF12867">
    <property type="entry name" value="DinB_2"/>
    <property type="match status" value="1"/>
</dbReference>
<evidence type="ECO:0000313" key="3">
    <source>
        <dbReference type="Proteomes" id="UP001219605"/>
    </source>
</evidence>
<name>A0ABY7ZPA5_9ACTN</name>
<dbReference type="Gene3D" id="1.20.120.450">
    <property type="entry name" value="dinb family like domain"/>
    <property type="match status" value="1"/>
</dbReference>
<reference evidence="2 3" key="1">
    <citation type="submission" date="2023-02" db="EMBL/GenBank/DDBJ databases">
        <authorList>
            <person name="Mo P."/>
        </authorList>
    </citation>
    <scope>NUCLEOTIDE SEQUENCE [LARGE SCALE GENOMIC DNA]</scope>
    <source>
        <strain evidence="2 3">HUAS 3</strain>
    </source>
</reference>
<dbReference type="SUPFAM" id="SSF109854">
    <property type="entry name" value="DinB/YfiT-like putative metalloenzymes"/>
    <property type="match status" value="1"/>
</dbReference>
<keyword evidence="3" id="KW-1185">Reference proteome</keyword>